<keyword evidence="2" id="KW-0378">Hydrolase</keyword>
<dbReference type="PANTHER" id="PTHR33490">
    <property type="entry name" value="BLR5614 PROTEIN-RELATED"/>
    <property type="match status" value="1"/>
</dbReference>
<keyword evidence="2" id="KW-0645">Protease</keyword>
<dbReference type="SUPFAM" id="SSF54001">
    <property type="entry name" value="Cysteine proteinases"/>
    <property type="match status" value="1"/>
</dbReference>
<name>A0A1M7PI16_9HYPH</name>
<dbReference type="Pfam" id="PF01841">
    <property type="entry name" value="Transglut_core"/>
    <property type="match status" value="1"/>
</dbReference>
<dbReference type="STRING" id="735517.SAMN05444272_4426"/>
<dbReference type="GO" id="GO:0006508">
    <property type="term" value="P:proteolysis"/>
    <property type="evidence" value="ECO:0007669"/>
    <property type="project" value="UniProtKB-KW"/>
</dbReference>
<evidence type="ECO:0000313" key="3">
    <source>
        <dbReference type="Proteomes" id="UP000186002"/>
    </source>
</evidence>
<dbReference type="InterPro" id="IPR002931">
    <property type="entry name" value="Transglutaminase-like"/>
</dbReference>
<dbReference type="AlphaFoldDB" id="A0A1M7PI16"/>
<organism evidence="2 3">
    <name type="scientific">Roseibium suaedae</name>
    <dbReference type="NCBI Taxonomy" id="735517"/>
    <lineage>
        <taxon>Bacteria</taxon>
        <taxon>Pseudomonadati</taxon>
        <taxon>Pseudomonadota</taxon>
        <taxon>Alphaproteobacteria</taxon>
        <taxon>Hyphomicrobiales</taxon>
        <taxon>Stappiaceae</taxon>
        <taxon>Roseibium</taxon>
    </lineage>
</organism>
<dbReference type="EMBL" id="FRBW01000008">
    <property type="protein sequence ID" value="SHN16754.1"/>
    <property type="molecule type" value="Genomic_DNA"/>
</dbReference>
<feature type="domain" description="Transglutaminase-like" evidence="1">
    <location>
        <begin position="173"/>
        <end position="242"/>
    </location>
</feature>
<sequence>MTTLSTYHVTTYRYLQPVLLGPHRMMLRPREARELRLISHDLTVSPEAEITWTHDVAGNAVATARFNAPTDLLLVESRATVELTASAWPVFTIAAEAINYPLFYSDDDRTDLGALVTPQYCDPDGQLSRWAEGFVLGRPTDTLSLLRDIAIGVSSSVAYLSREMEGTQMPLDTLSRGSGSCRDIAVLFAEAVRSLGFGARIVSGYLFDPDKRLLGHESTGSTHAWAEVFVPGAGWVAFDPTNQSVGSKNLIPVAVARGIHQVVPVAGSFMGPGNALAEMSVEVHHTVLDD</sequence>
<proteinExistence type="predicted"/>
<dbReference type="Gene3D" id="3.10.620.30">
    <property type="match status" value="1"/>
</dbReference>
<accession>A0A1M7PI16</accession>
<evidence type="ECO:0000313" key="2">
    <source>
        <dbReference type="EMBL" id="SHN16754.1"/>
    </source>
</evidence>
<dbReference type="GO" id="GO:0008233">
    <property type="term" value="F:peptidase activity"/>
    <property type="evidence" value="ECO:0007669"/>
    <property type="project" value="UniProtKB-KW"/>
</dbReference>
<gene>
    <name evidence="2" type="ORF">SAMN05444272_4426</name>
</gene>
<dbReference type="InterPro" id="IPR013589">
    <property type="entry name" value="Bac_transglu_N"/>
</dbReference>
<dbReference type="OrthoDB" id="9804023at2"/>
<dbReference type="PANTHER" id="PTHR33490:SF1">
    <property type="entry name" value="SLL1233 PROTEIN"/>
    <property type="match status" value="1"/>
</dbReference>
<protein>
    <submittedName>
        <fullName evidence="2">Transglutaminase-like enzyme, putative cysteine protease</fullName>
    </submittedName>
</protein>
<dbReference type="Proteomes" id="UP000186002">
    <property type="component" value="Unassembled WGS sequence"/>
</dbReference>
<keyword evidence="3" id="KW-1185">Reference proteome</keyword>
<dbReference type="SMART" id="SM00460">
    <property type="entry name" value="TGc"/>
    <property type="match status" value="1"/>
</dbReference>
<dbReference type="RefSeq" id="WP_073015546.1">
    <property type="nucleotide sequence ID" value="NZ_FRBW01000008.1"/>
</dbReference>
<dbReference type="Pfam" id="PF08379">
    <property type="entry name" value="Bact_transglu_N"/>
    <property type="match status" value="1"/>
</dbReference>
<evidence type="ECO:0000259" key="1">
    <source>
        <dbReference type="SMART" id="SM00460"/>
    </source>
</evidence>
<dbReference type="InterPro" id="IPR038765">
    <property type="entry name" value="Papain-like_cys_pep_sf"/>
</dbReference>
<reference evidence="2 3" key="1">
    <citation type="submission" date="2016-11" db="EMBL/GenBank/DDBJ databases">
        <authorList>
            <person name="Jaros S."/>
            <person name="Januszkiewicz K."/>
            <person name="Wedrychowicz H."/>
        </authorList>
    </citation>
    <scope>NUCLEOTIDE SEQUENCE [LARGE SCALE GENOMIC DNA]</scope>
    <source>
        <strain evidence="2 3">DSM 22153</strain>
    </source>
</reference>